<dbReference type="KEGG" id="thf:MA03_06895"/>
<organism evidence="2 3">
    <name type="scientific">Infirmifilum uzonense</name>
    <dbReference type="NCBI Taxonomy" id="1550241"/>
    <lineage>
        <taxon>Archaea</taxon>
        <taxon>Thermoproteota</taxon>
        <taxon>Thermoprotei</taxon>
        <taxon>Thermofilales</taxon>
        <taxon>Thermofilaceae</taxon>
        <taxon>Infirmifilum</taxon>
    </lineage>
</organism>
<accession>A0A0F7CL95</accession>
<feature type="coiled-coil region" evidence="1">
    <location>
        <begin position="56"/>
        <end position="86"/>
    </location>
</feature>
<protein>
    <submittedName>
        <fullName evidence="2">Uncharacterized protein</fullName>
    </submittedName>
</protein>
<name>A0A0F7CL95_9CREN</name>
<sequence length="86" mass="9891">MSLAGGLNLHPGESRAMQAWQVDHAGRAWYALTEAVEEVNIRRTRIAPLRIYAGILPEYRKTLNSMDAMLRELEELRSRIEILLEE</sequence>
<proteinExistence type="predicted"/>
<reference evidence="2 3" key="1">
    <citation type="journal article" date="2015" name="Stand. Genomic Sci.">
        <title>Complete genome sequence of and proposal of Thermofilum uzonense sp. nov. a novel hyperthermophilic crenarchaeon and emended description of the genus Thermofilum.</title>
        <authorList>
            <person name="Toshchakov S.V."/>
            <person name="Korzhenkov A.A."/>
            <person name="Samarov N.I."/>
            <person name="Mazunin I.O."/>
            <person name="Mozhey O.I."/>
            <person name="Shmyr I.S."/>
            <person name="Derbikova K.S."/>
            <person name="Taranov E.A."/>
            <person name="Dominova I.N."/>
            <person name="Bonch-Osmolovskaya E.A."/>
            <person name="Patrushev M.V."/>
            <person name="Podosokorskaya O.A."/>
            <person name="Kublanov I.V."/>
        </authorList>
    </citation>
    <scope>NUCLEOTIDE SEQUENCE [LARGE SCALE GENOMIC DNA]</scope>
    <source>
        <strain evidence="2 3">1807-2</strain>
    </source>
</reference>
<dbReference type="HOGENOM" id="CLU_2748406_0_0_2"/>
<dbReference type="EMBL" id="CP009961">
    <property type="protein sequence ID" value="AKG39021.1"/>
    <property type="molecule type" value="Genomic_DNA"/>
</dbReference>
<evidence type="ECO:0000256" key="1">
    <source>
        <dbReference type="SAM" id="Coils"/>
    </source>
</evidence>
<dbReference type="AlphaFoldDB" id="A0A0F7CL95"/>
<dbReference type="PATRIC" id="fig|1550241.5.peg.1428"/>
<gene>
    <name evidence="2" type="ORF">MA03_06895</name>
</gene>
<evidence type="ECO:0000313" key="2">
    <source>
        <dbReference type="EMBL" id="AKG39021.1"/>
    </source>
</evidence>
<evidence type="ECO:0000313" key="3">
    <source>
        <dbReference type="Proteomes" id="UP000067434"/>
    </source>
</evidence>
<dbReference type="Proteomes" id="UP000067434">
    <property type="component" value="Chromosome"/>
</dbReference>
<keyword evidence="3" id="KW-1185">Reference proteome</keyword>
<keyword evidence="1" id="KW-0175">Coiled coil</keyword>